<keyword evidence="2 4" id="KW-0863">Zinc-finger</keyword>
<dbReference type="Gramene" id="Jr06_16790_p1">
    <property type="protein sequence ID" value="cds.Jr06_16790_p1"/>
    <property type="gene ID" value="Jr06_16790"/>
</dbReference>
<dbReference type="InterPro" id="IPR011124">
    <property type="entry name" value="Znf_CW"/>
</dbReference>
<dbReference type="GO" id="GO:0005634">
    <property type="term" value="C:nucleus"/>
    <property type="evidence" value="ECO:0000318"/>
    <property type="project" value="GO_Central"/>
</dbReference>
<dbReference type="GO" id="GO:0008270">
    <property type="term" value="F:zinc ion binding"/>
    <property type="evidence" value="ECO:0007669"/>
    <property type="project" value="UniProtKB-KW"/>
</dbReference>
<dbReference type="Gene3D" id="3.30.40.10">
    <property type="entry name" value="Zinc/RING finger domain, C3HC4 (zinc finger)"/>
    <property type="match status" value="1"/>
</dbReference>
<dbReference type="GO" id="GO:0006357">
    <property type="term" value="P:regulation of transcription by RNA polymerase II"/>
    <property type="evidence" value="ECO:0000318"/>
    <property type="project" value="GO_Central"/>
</dbReference>
<accession>A0A2I4GYZ5</accession>
<proteinExistence type="predicted"/>
<dbReference type="PROSITE" id="PS50016">
    <property type="entry name" value="ZF_PHD_2"/>
    <property type="match status" value="1"/>
</dbReference>
<reference evidence="8 9" key="1">
    <citation type="submission" date="2025-04" db="UniProtKB">
        <authorList>
            <consortium name="RefSeq"/>
        </authorList>
    </citation>
    <scope>IDENTIFICATION</scope>
    <source>
        <tissue evidence="8 9">Leaves</tissue>
    </source>
</reference>
<evidence type="ECO:0000313" key="7">
    <source>
        <dbReference type="Proteomes" id="UP000235220"/>
    </source>
</evidence>
<dbReference type="OrthoDB" id="787137at2759"/>
<keyword evidence="1" id="KW-0479">Metal-binding</keyword>
<dbReference type="RefSeq" id="XP_035546507.1">
    <property type="nucleotide sequence ID" value="XM_035690614.1"/>
</dbReference>
<dbReference type="Pfam" id="PF00628">
    <property type="entry name" value="PHD"/>
    <property type="match status" value="1"/>
</dbReference>
<sequence>MLLQSSVPSSIEAALSFNTNHGKRDLTFEWVNAETRQCCINSNNFSQGGSELLTVNTVPVSNFICKQRKLLKSSVVIFPLKAEVDKIPVFEDKNRPSGTQDEDAIGDGTGTPIVSAENLAGEFHAANASVLHFENFCKHPSSEIKFTNKPDVNLDSKSVSFDCLNDYNQGSTVTNEESFLNDLCISTLRSHGLLESVCPKRSCASTEILGIGGDSGYTQSCKQCGRSDNVLNMLICDRCEEAFHICCCKPEMKMLPIDEWFCYSCSKANCNEGASRFRLGPIAFMLKYPELHRSKVRIGEAFQAKVPNWSDETNDFNCIGEPSEMDPSETISETIDNVVSLSVKFPEPKSMSNWLQCREVLFDDSRECAKGTICGKWRRAPLSEVQTTDWDCSCAVRWDPSHSDCAVPQEVETEQVLLHLKYIEKLRSCLAAKKRKLESRH</sequence>
<evidence type="ECO:0000313" key="8">
    <source>
        <dbReference type="RefSeq" id="XP_018849107.2"/>
    </source>
</evidence>
<keyword evidence="3" id="KW-0862">Zinc</keyword>
<dbReference type="GO" id="GO:0003712">
    <property type="term" value="F:transcription coregulator activity"/>
    <property type="evidence" value="ECO:0000318"/>
    <property type="project" value="GO_Central"/>
</dbReference>
<evidence type="ECO:0000313" key="9">
    <source>
        <dbReference type="RefSeq" id="XP_035546507.1"/>
    </source>
</evidence>
<evidence type="ECO:0000259" key="6">
    <source>
        <dbReference type="PROSITE" id="PS51050"/>
    </source>
</evidence>
<dbReference type="PROSITE" id="PS51050">
    <property type="entry name" value="ZF_CW"/>
    <property type="match status" value="1"/>
</dbReference>
<dbReference type="RefSeq" id="XP_018849107.2">
    <property type="nucleotide sequence ID" value="XM_018993562.2"/>
</dbReference>
<dbReference type="GO" id="GO:0004402">
    <property type="term" value="F:histone acetyltransferase activity"/>
    <property type="evidence" value="ECO:0000318"/>
    <property type="project" value="GO_Central"/>
</dbReference>
<dbReference type="PANTHER" id="PTHR46510:SF1">
    <property type="entry name" value="BROMODOMAIN ADJACENT TO ZINC FINGER DOMAIN PROTEIN 1A"/>
    <property type="match status" value="1"/>
</dbReference>
<evidence type="ECO:0000256" key="1">
    <source>
        <dbReference type="ARBA" id="ARBA00022723"/>
    </source>
</evidence>
<dbReference type="InterPro" id="IPR019786">
    <property type="entry name" value="Zinc_finger_PHD-type_CS"/>
</dbReference>
<dbReference type="GO" id="GO:0003682">
    <property type="term" value="F:chromatin binding"/>
    <property type="evidence" value="ECO:0000318"/>
    <property type="project" value="GO_Central"/>
</dbReference>
<protein>
    <submittedName>
        <fullName evidence="8 9">Uncharacterized protein LOC109012087 isoform X1</fullName>
    </submittedName>
</protein>
<evidence type="ECO:0000256" key="2">
    <source>
        <dbReference type="ARBA" id="ARBA00022771"/>
    </source>
</evidence>
<evidence type="ECO:0000259" key="5">
    <source>
        <dbReference type="PROSITE" id="PS50016"/>
    </source>
</evidence>
<dbReference type="KEGG" id="jre:109012087"/>
<dbReference type="SUPFAM" id="SSF57903">
    <property type="entry name" value="FYVE/PHD zinc finger"/>
    <property type="match status" value="1"/>
</dbReference>
<dbReference type="InterPro" id="IPR013083">
    <property type="entry name" value="Znf_RING/FYVE/PHD"/>
</dbReference>
<name>A0A2I4GYZ5_JUGRE</name>
<dbReference type="RefSeq" id="XP_035546508.1">
    <property type="nucleotide sequence ID" value="XM_035690615.1"/>
</dbReference>
<dbReference type="Gene3D" id="3.30.40.100">
    <property type="match status" value="1"/>
</dbReference>
<dbReference type="InterPro" id="IPR019787">
    <property type="entry name" value="Znf_PHD-finger"/>
</dbReference>
<dbReference type="InterPro" id="IPR001965">
    <property type="entry name" value="Znf_PHD"/>
</dbReference>
<evidence type="ECO:0000256" key="4">
    <source>
        <dbReference type="PROSITE-ProRule" id="PRU00146"/>
    </source>
</evidence>
<dbReference type="Proteomes" id="UP000235220">
    <property type="component" value="Chromosome 6"/>
</dbReference>
<dbReference type="GO" id="GO:0000785">
    <property type="term" value="C:chromatin"/>
    <property type="evidence" value="ECO:0000318"/>
    <property type="project" value="GO_Central"/>
</dbReference>
<dbReference type="InterPro" id="IPR047171">
    <property type="entry name" value="BAZ1A"/>
</dbReference>
<dbReference type="FunFam" id="3.30.40.100:FF:000005">
    <property type="entry name" value="uncharacterized protein LOC106759733 isoform X4"/>
    <property type="match status" value="1"/>
</dbReference>
<evidence type="ECO:0000313" key="10">
    <source>
        <dbReference type="RefSeq" id="XP_035546508.1"/>
    </source>
</evidence>
<dbReference type="AlphaFoldDB" id="A0A2I4GYZ5"/>
<dbReference type="GeneID" id="109012087"/>
<keyword evidence="7" id="KW-1185">Reference proteome</keyword>
<feature type="domain" description="CW-type" evidence="6">
    <location>
        <begin position="348"/>
        <end position="413"/>
    </location>
</feature>
<organism evidence="7 8">
    <name type="scientific">Juglans regia</name>
    <name type="common">English walnut</name>
    <dbReference type="NCBI Taxonomy" id="51240"/>
    <lineage>
        <taxon>Eukaryota</taxon>
        <taxon>Viridiplantae</taxon>
        <taxon>Streptophyta</taxon>
        <taxon>Embryophyta</taxon>
        <taxon>Tracheophyta</taxon>
        <taxon>Spermatophyta</taxon>
        <taxon>Magnoliopsida</taxon>
        <taxon>eudicotyledons</taxon>
        <taxon>Gunneridae</taxon>
        <taxon>Pentapetalae</taxon>
        <taxon>rosids</taxon>
        <taxon>fabids</taxon>
        <taxon>Fagales</taxon>
        <taxon>Juglandaceae</taxon>
        <taxon>Juglans</taxon>
    </lineage>
</organism>
<feature type="domain" description="PHD-type" evidence="5">
    <location>
        <begin position="218"/>
        <end position="268"/>
    </location>
</feature>
<evidence type="ECO:0000256" key="3">
    <source>
        <dbReference type="ARBA" id="ARBA00022833"/>
    </source>
</evidence>
<dbReference type="PROSITE" id="PS01359">
    <property type="entry name" value="ZF_PHD_1"/>
    <property type="match status" value="1"/>
</dbReference>
<dbReference type="PANTHER" id="PTHR46510">
    <property type="entry name" value="BROMODOMAIN ADJACENT TO ZINC FINGER DOMAIN PROTEIN 1A"/>
    <property type="match status" value="1"/>
</dbReference>
<gene>
    <name evidence="8 9 10" type="primary">LOC109012087</name>
</gene>
<dbReference type="SMART" id="SM00249">
    <property type="entry name" value="PHD"/>
    <property type="match status" value="1"/>
</dbReference>
<dbReference type="InterPro" id="IPR011011">
    <property type="entry name" value="Znf_FYVE_PHD"/>
</dbReference>